<accession>A0AAD5YPF6</accession>
<protein>
    <submittedName>
        <fullName evidence="3">Uncharacterized protein</fullName>
    </submittedName>
</protein>
<keyword evidence="2" id="KW-1133">Transmembrane helix</keyword>
<keyword evidence="2" id="KW-0472">Membrane</keyword>
<dbReference type="EMBL" id="JANIEX010001186">
    <property type="protein sequence ID" value="KAJ3560363.1"/>
    <property type="molecule type" value="Genomic_DNA"/>
</dbReference>
<dbReference type="Proteomes" id="UP001213000">
    <property type="component" value="Unassembled WGS sequence"/>
</dbReference>
<gene>
    <name evidence="3" type="ORF">NP233_g10888</name>
</gene>
<feature type="region of interest" description="Disordered" evidence="1">
    <location>
        <begin position="303"/>
        <end position="329"/>
    </location>
</feature>
<comment type="caution">
    <text evidence="3">The sequence shown here is derived from an EMBL/GenBank/DDBJ whole genome shotgun (WGS) entry which is preliminary data.</text>
</comment>
<dbReference type="AlphaFoldDB" id="A0AAD5YPF6"/>
<keyword evidence="4" id="KW-1185">Reference proteome</keyword>
<evidence type="ECO:0000313" key="4">
    <source>
        <dbReference type="Proteomes" id="UP001213000"/>
    </source>
</evidence>
<evidence type="ECO:0000313" key="3">
    <source>
        <dbReference type="EMBL" id="KAJ3560363.1"/>
    </source>
</evidence>
<organism evidence="3 4">
    <name type="scientific">Leucocoprinus birnbaumii</name>
    <dbReference type="NCBI Taxonomy" id="56174"/>
    <lineage>
        <taxon>Eukaryota</taxon>
        <taxon>Fungi</taxon>
        <taxon>Dikarya</taxon>
        <taxon>Basidiomycota</taxon>
        <taxon>Agaricomycotina</taxon>
        <taxon>Agaricomycetes</taxon>
        <taxon>Agaricomycetidae</taxon>
        <taxon>Agaricales</taxon>
        <taxon>Agaricineae</taxon>
        <taxon>Agaricaceae</taxon>
        <taxon>Leucocoprinus</taxon>
    </lineage>
</organism>
<feature type="transmembrane region" description="Helical" evidence="2">
    <location>
        <begin position="139"/>
        <end position="160"/>
    </location>
</feature>
<evidence type="ECO:0000256" key="2">
    <source>
        <dbReference type="SAM" id="Phobius"/>
    </source>
</evidence>
<proteinExistence type="predicted"/>
<reference evidence="3" key="1">
    <citation type="submission" date="2022-07" db="EMBL/GenBank/DDBJ databases">
        <title>Genome Sequence of Leucocoprinus birnbaumii.</title>
        <authorList>
            <person name="Buettner E."/>
        </authorList>
    </citation>
    <scope>NUCLEOTIDE SEQUENCE</scope>
    <source>
        <strain evidence="3">VT141</strain>
    </source>
</reference>
<sequence>MVTHFASEYIDQHSNNSTTELPRAEVIFTGSTVSVRCVLSFSDNPRLFQTSMAFYLDGDHVGDYNVATSGGNSLAYDTLVYANNSLGLGRHNLTIVNGRADDQWYLMILDYIEYTAEVSDPPTPATSTESKSTPSKTKVLTGVLIAICLLFGIVLAYFIYRVYSSRSRRRIGQAQGDVELLPASPKQASHPTMWGWFRRYLNLNVSKRSISFNPTLLVAGRPRLRSESTKDLSGRHSPAIFEDEMDTHSKKPISEGRWAFIASWRDRAVREAEIPSLPPTSHAPTTVVSGPVLGHPENHTIQPLRIQSQQPETPGSQRPVRRGFTVMNT</sequence>
<keyword evidence="2" id="KW-0812">Transmembrane</keyword>
<evidence type="ECO:0000256" key="1">
    <source>
        <dbReference type="SAM" id="MobiDB-lite"/>
    </source>
</evidence>
<feature type="compositionally biased region" description="Polar residues" evidence="1">
    <location>
        <begin position="303"/>
        <end position="316"/>
    </location>
</feature>
<name>A0AAD5YPF6_9AGAR</name>